<feature type="transmembrane region" description="Helical" evidence="6">
    <location>
        <begin position="557"/>
        <end position="577"/>
    </location>
</feature>
<evidence type="ECO:0000259" key="7">
    <source>
        <dbReference type="PROSITE" id="PS50156"/>
    </source>
</evidence>
<evidence type="ECO:0000313" key="8">
    <source>
        <dbReference type="EMBL" id="MCE5171271.1"/>
    </source>
</evidence>
<dbReference type="Pfam" id="PF03176">
    <property type="entry name" value="MMPL"/>
    <property type="match status" value="2"/>
</dbReference>
<dbReference type="Gene3D" id="1.20.1640.10">
    <property type="entry name" value="Multidrug efflux transporter AcrB transmembrane domain"/>
    <property type="match status" value="2"/>
</dbReference>
<dbReference type="PROSITE" id="PS50156">
    <property type="entry name" value="SSD"/>
    <property type="match status" value="1"/>
</dbReference>
<feature type="transmembrane region" description="Helical" evidence="6">
    <location>
        <begin position="285"/>
        <end position="307"/>
    </location>
</feature>
<evidence type="ECO:0000256" key="5">
    <source>
        <dbReference type="ARBA" id="ARBA00023136"/>
    </source>
</evidence>
<feature type="transmembrane region" description="Helical" evidence="6">
    <location>
        <begin position="696"/>
        <end position="718"/>
    </location>
</feature>
<feature type="transmembrane region" description="Helical" evidence="6">
    <location>
        <begin position="186"/>
        <end position="216"/>
    </location>
</feature>
<comment type="caution">
    <text evidence="8">The sequence shown here is derived from an EMBL/GenBank/DDBJ whole genome shotgun (WGS) entry which is preliminary data.</text>
</comment>
<keyword evidence="9" id="KW-1185">Reference proteome</keyword>
<dbReference type="PANTHER" id="PTHR33406">
    <property type="entry name" value="MEMBRANE PROTEIN MJ1562-RELATED"/>
    <property type="match status" value="1"/>
</dbReference>
<feature type="transmembrane region" description="Helical" evidence="6">
    <location>
        <begin position="671"/>
        <end position="690"/>
    </location>
</feature>
<gene>
    <name evidence="8" type="ORF">LQV63_18385</name>
</gene>
<keyword evidence="5 6" id="KW-0472">Membrane</keyword>
<feature type="transmembrane region" description="Helical" evidence="6">
    <location>
        <begin position="236"/>
        <end position="255"/>
    </location>
</feature>
<sequence length="746" mass="82574">MRETDKHGLFWHWGKLMYRRRHLVWSVWVIIFLVMALFAFQVPSMLKDNGFTPAGSESDNGLNVLRDEMGISATMMDIVYESKDGSSLMTDQAMQLIEQSLSKLQEQPYVTDLHVRQDGRIGNRQDVTSVNVIFNMDTNDALEQYPDIRRLIPDIPSMNIYASGATPVYYDMQEASKRDIVKSEMIGLPIALIVLLIVFGTLLAGLLPLIVGLFSVTVTLGLLYFIALSTDSLSNFLPNVVTMLGLAVGIDYALFMVSRFREELRCQPSIEQAVAMTAQRAGQSIFFSGVAVLIGLVAMAFIDLSLFRSLSLGGVMVVSMSVIVGNTLLLSLLAVFGEKINRYPVIPRRFRRSTDGEESRFWSKIAHGVMKRPVTIVILLCAILITCALPVGGMKIGIPAAEVLPPKYESRYGADLMNEVYDPHELTPVQLVLRADKPYTELDTIQAAEKWADQIRKVEGVRRVDSYVAALAQLPTAEAKAGALQNEQLRAQLEGSHLVKGQLIIMQVIPDVQPDGDEAFELVRQLRELDLGSDVNEKYVTGGPAVQLDIIDRITNALPYVVGFILLVTYFVLFIAFRSVLLPLKAVLMNILSLGASLGIVVLVFQHGYLADLFQVTSTGIVVAMLPVIIFCVVFGISMDYEVFLLSRIAEEYDRTKNNEHSTVEGLKKTGSIITSAAFILIVVVGAFIFTDNEMMKAIGLGLATSVLLDATLIRVFLVPALMKLMGKLNWWAPRLFQSKSERNAA</sequence>
<comment type="subcellular location">
    <subcellularLocation>
        <location evidence="1">Cell membrane</location>
        <topology evidence="1">Multi-pass membrane protein</topology>
    </subcellularLocation>
</comment>
<evidence type="ECO:0000256" key="1">
    <source>
        <dbReference type="ARBA" id="ARBA00004651"/>
    </source>
</evidence>
<dbReference type="InterPro" id="IPR004869">
    <property type="entry name" value="MMPL_dom"/>
</dbReference>
<protein>
    <submittedName>
        <fullName evidence="8">MMPL family transporter</fullName>
    </submittedName>
</protein>
<dbReference type="InterPro" id="IPR000731">
    <property type="entry name" value="SSD"/>
</dbReference>
<evidence type="ECO:0000256" key="4">
    <source>
        <dbReference type="ARBA" id="ARBA00022989"/>
    </source>
</evidence>
<feature type="transmembrane region" description="Helical" evidence="6">
    <location>
        <begin position="23"/>
        <end position="40"/>
    </location>
</feature>
<feature type="transmembrane region" description="Helical" evidence="6">
    <location>
        <begin position="589"/>
        <end position="609"/>
    </location>
</feature>
<feature type="transmembrane region" description="Helical" evidence="6">
    <location>
        <begin position="313"/>
        <end position="336"/>
    </location>
</feature>
<evidence type="ECO:0000256" key="2">
    <source>
        <dbReference type="ARBA" id="ARBA00022475"/>
    </source>
</evidence>
<keyword evidence="4 6" id="KW-1133">Transmembrane helix</keyword>
<dbReference type="Proteomes" id="UP001199916">
    <property type="component" value="Unassembled WGS sequence"/>
</dbReference>
<dbReference type="RefSeq" id="WP_233697797.1">
    <property type="nucleotide sequence ID" value="NZ_JAJNBZ010000016.1"/>
</dbReference>
<accession>A0ABS8YHN9</accession>
<feature type="domain" description="SSD" evidence="7">
    <location>
        <begin position="205"/>
        <end position="335"/>
    </location>
</feature>
<feature type="transmembrane region" description="Helical" evidence="6">
    <location>
        <begin position="621"/>
        <end position="650"/>
    </location>
</feature>
<reference evidence="8 9" key="1">
    <citation type="submission" date="2021-11" db="EMBL/GenBank/DDBJ databases">
        <title>Draft genome sequence of Paenibacillus profundus YoMME, a new Gram-positive bacteria with exoelectrogenic properties.</title>
        <authorList>
            <person name="Hubenova Y."/>
            <person name="Hubenova E."/>
            <person name="Manasiev Y."/>
            <person name="Peykov S."/>
            <person name="Mitov M."/>
        </authorList>
    </citation>
    <scope>NUCLEOTIDE SEQUENCE [LARGE SCALE GENOMIC DNA]</scope>
    <source>
        <strain evidence="8 9">YoMME</strain>
    </source>
</reference>
<keyword evidence="3 6" id="KW-0812">Transmembrane</keyword>
<dbReference type="SUPFAM" id="SSF82866">
    <property type="entry name" value="Multidrug efflux transporter AcrB transmembrane domain"/>
    <property type="match status" value="2"/>
</dbReference>
<evidence type="ECO:0000256" key="3">
    <source>
        <dbReference type="ARBA" id="ARBA00022692"/>
    </source>
</evidence>
<evidence type="ECO:0000313" key="9">
    <source>
        <dbReference type="Proteomes" id="UP001199916"/>
    </source>
</evidence>
<feature type="transmembrane region" description="Helical" evidence="6">
    <location>
        <begin position="374"/>
        <end position="394"/>
    </location>
</feature>
<evidence type="ECO:0000256" key="6">
    <source>
        <dbReference type="SAM" id="Phobius"/>
    </source>
</evidence>
<proteinExistence type="predicted"/>
<dbReference type="InterPro" id="IPR050545">
    <property type="entry name" value="Mycobact_MmpL"/>
</dbReference>
<dbReference type="EMBL" id="JAJNBZ010000016">
    <property type="protein sequence ID" value="MCE5171271.1"/>
    <property type="molecule type" value="Genomic_DNA"/>
</dbReference>
<dbReference type="PANTHER" id="PTHR33406:SF13">
    <property type="entry name" value="MEMBRANE PROTEIN YDFJ"/>
    <property type="match status" value="1"/>
</dbReference>
<keyword evidence="2" id="KW-1003">Cell membrane</keyword>
<organism evidence="8 9">
    <name type="scientific">Paenibacillus profundus</name>
    <dbReference type="NCBI Taxonomy" id="1173085"/>
    <lineage>
        <taxon>Bacteria</taxon>
        <taxon>Bacillati</taxon>
        <taxon>Bacillota</taxon>
        <taxon>Bacilli</taxon>
        <taxon>Bacillales</taxon>
        <taxon>Paenibacillaceae</taxon>
        <taxon>Paenibacillus</taxon>
    </lineage>
</organism>
<name>A0ABS8YHN9_9BACL</name>